<evidence type="ECO:0000313" key="2">
    <source>
        <dbReference type="EMBL" id="EPS73166.1"/>
    </source>
</evidence>
<protein>
    <submittedName>
        <fullName evidence="2">Uncharacterized protein</fullName>
    </submittedName>
</protein>
<reference evidence="2 3" key="1">
    <citation type="journal article" date="2013" name="BMC Genomics">
        <title>The miniature genome of a carnivorous plant Genlisea aurea contains a low number of genes and short non-coding sequences.</title>
        <authorList>
            <person name="Leushkin E.V."/>
            <person name="Sutormin R.A."/>
            <person name="Nabieva E.R."/>
            <person name="Penin A.A."/>
            <person name="Kondrashov A.S."/>
            <person name="Logacheva M.D."/>
        </authorList>
    </citation>
    <scope>NUCLEOTIDE SEQUENCE [LARGE SCALE GENOMIC DNA]</scope>
</reference>
<gene>
    <name evidence="2" type="ORF">M569_01590</name>
</gene>
<keyword evidence="3" id="KW-1185">Reference proteome</keyword>
<proteinExistence type="predicted"/>
<evidence type="ECO:0000256" key="1">
    <source>
        <dbReference type="SAM" id="MobiDB-lite"/>
    </source>
</evidence>
<organism evidence="2 3">
    <name type="scientific">Genlisea aurea</name>
    <dbReference type="NCBI Taxonomy" id="192259"/>
    <lineage>
        <taxon>Eukaryota</taxon>
        <taxon>Viridiplantae</taxon>
        <taxon>Streptophyta</taxon>
        <taxon>Embryophyta</taxon>
        <taxon>Tracheophyta</taxon>
        <taxon>Spermatophyta</taxon>
        <taxon>Magnoliopsida</taxon>
        <taxon>eudicotyledons</taxon>
        <taxon>Gunneridae</taxon>
        <taxon>Pentapetalae</taxon>
        <taxon>asterids</taxon>
        <taxon>lamiids</taxon>
        <taxon>Lamiales</taxon>
        <taxon>Lentibulariaceae</taxon>
        <taxon>Genlisea</taxon>
    </lineage>
</organism>
<feature type="region of interest" description="Disordered" evidence="1">
    <location>
        <begin position="24"/>
        <end position="49"/>
    </location>
</feature>
<dbReference type="EMBL" id="AUSU01000538">
    <property type="protein sequence ID" value="EPS73166.1"/>
    <property type="molecule type" value="Genomic_DNA"/>
</dbReference>
<comment type="caution">
    <text evidence="2">The sequence shown here is derived from an EMBL/GenBank/DDBJ whole genome shotgun (WGS) entry which is preliminary data.</text>
</comment>
<sequence length="116" mass="12865">MKKNLLKYNKLCFGQCVFGCEKPSRANPKLSRGPEAGKEVSVQEGTESFAPEAVSEAVTEDVAGVAARIRVCHLRVKSYLKPSKPSCELSLDSLPRCPNRAVLTSFEQRRKLLKKK</sequence>
<dbReference type="AlphaFoldDB" id="S8D6T6"/>
<evidence type="ECO:0000313" key="3">
    <source>
        <dbReference type="Proteomes" id="UP000015453"/>
    </source>
</evidence>
<accession>S8D6T6</accession>
<name>S8D6T6_9LAMI</name>
<dbReference type="Proteomes" id="UP000015453">
    <property type="component" value="Unassembled WGS sequence"/>
</dbReference>